<dbReference type="Gene3D" id="3.40.190.10">
    <property type="entry name" value="Periplasmic binding protein-like II"/>
    <property type="match status" value="2"/>
</dbReference>
<dbReference type="InterPro" id="IPR006059">
    <property type="entry name" value="SBP"/>
</dbReference>
<protein>
    <submittedName>
        <fullName evidence="2">Uncharacterized protein</fullName>
    </submittedName>
</protein>
<dbReference type="SUPFAM" id="SSF53850">
    <property type="entry name" value="Periplasmic binding protein-like II"/>
    <property type="match status" value="1"/>
</dbReference>
<keyword evidence="1" id="KW-0732">Signal</keyword>
<dbReference type="CDD" id="cd13589">
    <property type="entry name" value="PBP2_polyamine_RpCGA009"/>
    <property type="match status" value="1"/>
</dbReference>
<keyword evidence="3" id="KW-1185">Reference proteome</keyword>
<evidence type="ECO:0000313" key="3">
    <source>
        <dbReference type="Proteomes" id="UP000823405"/>
    </source>
</evidence>
<organism evidence="2 3">
    <name type="scientific">Linnemannia gamsii</name>
    <dbReference type="NCBI Taxonomy" id="64522"/>
    <lineage>
        <taxon>Eukaryota</taxon>
        <taxon>Fungi</taxon>
        <taxon>Fungi incertae sedis</taxon>
        <taxon>Mucoromycota</taxon>
        <taxon>Mortierellomycotina</taxon>
        <taxon>Mortierellomycetes</taxon>
        <taxon>Mortierellales</taxon>
        <taxon>Mortierellaceae</taxon>
        <taxon>Linnemannia</taxon>
    </lineage>
</organism>
<dbReference type="PANTHER" id="PTHR30222:SF2">
    <property type="entry name" value="ABC TRANSPORTER SUBSTRATE-BINDING PROTEIN"/>
    <property type="match status" value="1"/>
</dbReference>
<evidence type="ECO:0000313" key="2">
    <source>
        <dbReference type="EMBL" id="KAG0323390.1"/>
    </source>
</evidence>
<evidence type="ECO:0000256" key="1">
    <source>
        <dbReference type="ARBA" id="ARBA00022729"/>
    </source>
</evidence>
<accession>A0A9P6RRR1</accession>
<name>A0A9P6RRR1_9FUNG</name>
<dbReference type="AlphaFoldDB" id="A0A9P6RRR1"/>
<dbReference type="EMBL" id="JAAAIN010000003">
    <property type="protein sequence ID" value="KAG0323390.1"/>
    <property type="molecule type" value="Genomic_DNA"/>
</dbReference>
<proteinExistence type="predicted"/>
<gene>
    <name evidence="2" type="ORF">BGZ97_006752</name>
</gene>
<comment type="caution">
    <text evidence="2">The sequence shown here is derived from an EMBL/GenBank/DDBJ whole genome shotgun (WGS) entry which is preliminary data.</text>
</comment>
<dbReference type="PANTHER" id="PTHR30222">
    <property type="entry name" value="SPERMIDINE/PUTRESCINE-BINDING PERIPLASMIC PROTEIN"/>
    <property type="match status" value="1"/>
</dbReference>
<reference evidence="2" key="1">
    <citation type="journal article" date="2020" name="Fungal Divers.">
        <title>Resolving the Mortierellaceae phylogeny through synthesis of multi-gene phylogenetics and phylogenomics.</title>
        <authorList>
            <person name="Vandepol N."/>
            <person name="Liber J."/>
            <person name="Desiro A."/>
            <person name="Na H."/>
            <person name="Kennedy M."/>
            <person name="Barry K."/>
            <person name="Grigoriev I.V."/>
            <person name="Miller A.N."/>
            <person name="O'Donnell K."/>
            <person name="Stajich J.E."/>
            <person name="Bonito G."/>
        </authorList>
    </citation>
    <scope>NUCLEOTIDE SEQUENCE</scope>
    <source>
        <strain evidence="2">NVP60</strain>
    </source>
</reference>
<dbReference type="Pfam" id="PF13416">
    <property type="entry name" value="SBP_bac_8"/>
    <property type="match status" value="1"/>
</dbReference>
<sequence length="347" mass="39286">MATLSTAALCAPFIIIPSRGLAKERQQKIFIRTSGGYIQQAYTEILFKPFYQASGIEVIGIPSNAEPTAEVKAMVETNTYNWHMACLSHRAIQFLGQRYLEPHRLEQDPIVATIMPQFMTPYSVGTNVFTIVLAYRTDAFKGRQAPKTWRDFWDVKNFAGRRGLRKSPFDTIEEALMADGVLPSAVYPCDLDRAFRSLDRIKPHISVWYQNAPETEQLLKSGEVDLIPAFTDRVLSAIDAGAPVAYSWDQHIYGYDNWTILKGTPNVDACREFIKFASHPQRQALLAPYGIGPTQPEVLKPGYIDPKHAQLLATYPDHFNKGLASNGVYWMNHQSSVIERYNHWLLD</sequence>
<dbReference type="Proteomes" id="UP000823405">
    <property type="component" value="Unassembled WGS sequence"/>
</dbReference>
<dbReference type="OrthoDB" id="10388905at2759"/>